<evidence type="ECO:0000256" key="1">
    <source>
        <dbReference type="SAM" id="SignalP"/>
    </source>
</evidence>
<dbReference type="Gene3D" id="3.40.50.1820">
    <property type="entry name" value="alpha/beta hydrolase"/>
    <property type="match status" value="1"/>
</dbReference>
<reference evidence="3 4" key="2">
    <citation type="submission" date="2020-02" db="EMBL/GenBank/DDBJ databases">
        <authorList>
            <person name="Sun Q."/>
            <person name="Inoue M."/>
        </authorList>
    </citation>
    <scope>NUCLEOTIDE SEQUENCE [LARGE SCALE GENOMIC DNA]</scope>
    <source>
        <strain evidence="3 4">KCTC 22478</strain>
    </source>
</reference>
<evidence type="ECO:0000313" key="3">
    <source>
        <dbReference type="EMBL" id="NKE18310.1"/>
    </source>
</evidence>
<name>A0A9X9WL31_9PROT</name>
<dbReference type="AlphaFoldDB" id="A0A9X9WL31"/>
<comment type="caution">
    <text evidence="2">The sequence shown here is derived from an EMBL/GenBank/DDBJ whole genome shotgun (WGS) entry which is preliminary data.</text>
</comment>
<keyword evidence="4" id="KW-1185">Reference proteome</keyword>
<dbReference type="Proteomes" id="UP000746741">
    <property type="component" value="Unassembled WGS sequence"/>
</dbReference>
<accession>A0A9X9WL31</accession>
<dbReference type="RefSeq" id="WP_168042219.1">
    <property type="nucleotide sequence ID" value="NZ_JAAEDK010000043.1"/>
</dbReference>
<dbReference type="SUPFAM" id="SSF53474">
    <property type="entry name" value="alpha/beta-Hydrolases"/>
    <property type="match status" value="1"/>
</dbReference>
<dbReference type="InterPro" id="IPR029058">
    <property type="entry name" value="AB_hydrolase_fold"/>
</dbReference>
<dbReference type="Proteomes" id="UP001138708">
    <property type="component" value="Unassembled WGS sequence"/>
</dbReference>
<dbReference type="PIRSF" id="PIRSF031982">
    <property type="entry name" value="UCP031982_abhydr"/>
    <property type="match status" value="1"/>
</dbReference>
<reference evidence="2" key="1">
    <citation type="submission" date="2020-01" db="EMBL/GenBank/DDBJ databases">
        <authorList>
            <person name="Rat A."/>
        </authorList>
    </citation>
    <scope>NUCLEOTIDE SEQUENCE</scope>
    <source>
        <strain evidence="2">LMG 31161</strain>
    </source>
</reference>
<evidence type="ECO:0000313" key="4">
    <source>
        <dbReference type="Proteomes" id="UP000746741"/>
    </source>
</evidence>
<evidence type="ECO:0000313" key="2">
    <source>
        <dbReference type="EMBL" id="MBR0661041.1"/>
    </source>
</evidence>
<dbReference type="InterPro" id="IPR016986">
    <property type="entry name" value="UCP031982_abhydr"/>
</dbReference>
<dbReference type="EMBL" id="JAAVUP010000004">
    <property type="protein sequence ID" value="NKE18310.1"/>
    <property type="molecule type" value="Genomic_DNA"/>
</dbReference>
<reference evidence="2" key="3">
    <citation type="journal article" date="2021" name="Syst. Appl. Microbiol.">
        <title>Roseomonas hellenica sp. nov., isolated from roots of wild-growing Alkanna tinctoria.</title>
        <authorList>
            <person name="Rat A."/>
            <person name="Naranjo H.D."/>
            <person name="Lebbe L."/>
            <person name="Cnockaert M."/>
            <person name="Krigas N."/>
            <person name="Grigoriadou K."/>
            <person name="Maloupa E."/>
            <person name="Willems A."/>
        </authorList>
    </citation>
    <scope>NUCLEOTIDE SEQUENCE</scope>
    <source>
        <strain evidence="2">LMG 31161</strain>
    </source>
</reference>
<feature type="signal peptide" evidence="1">
    <location>
        <begin position="1"/>
        <end position="22"/>
    </location>
</feature>
<evidence type="ECO:0000313" key="5">
    <source>
        <dbReference type="Proteomes" id="UP001138708"/>
    </source>
</evidence>
<protein>
    <recommendedName>
        <fullName evidence="6">Dienelactone hydrolase</fullName>
    </recommendedName>
</protein>
<gene>
    <name evidence="3" type="ORF">GWK15_15260</name>
    <name evidence="2" type="ORF">GXW75_17430</name>
</gene>
<dbReference type="EMBL" id="JAAEDK010000043">
    <property type="protein sequence ID" value="MBR0661041.1"/>
    <property type="molecule type" value="Genomic_DNA"/>
</dbReference>
<feature type="chain" id="PRO_5040922253" description="Dienelactone hydrolase" evidence="1">
    <location>
        <begin position="23"/>
        <end position="298"/>
    </location>
</feature>
<proteinExistence type="predicted"/>
<keyword evidence="1" id="KW-0732">Signal</keyword>
<organism evidence="2 5">
    <name type="scientific">Neoroseomonas oryzicola</name>
    <dbReference type="NCBI Taxonomy" id="535904"/>
    <lineage>
        <taxon>Bacteria</taxon>
        <taxon>Pseudomonadati</taxon>
        <taxon>Pseudomonadota</taxon>
        <taxon>Alphaproteobacteria</taxon>
        <taxon>Acetobacterales</taxon>
        <taxon>Acetobacteraceae</taxon>
        <taxon>Neoroseomonas</taxon>
    </lineage>
</organism>
<evidence type="ECO:0008006" key="6">
    <source>
        <dbReference type="Google" id="ProtNLM"/>
    </source>
</evidence>
<sequence length="298" mass="30707">MIRRLAALVLLAAALLARGAAAQTLFEVPGTPPLEAALWLPEGHARAPLVILLHGAGGAWADHAPLGAALAAAGIAAAGFTQVADRAAPNPFLRMATRARAGSRVLDAVLARTGDRIDPARIGVFGYSAGATAALLLVGGRADPARWTALCEATPQERFCATPFGRSALAAADMPPIAAADPRFRAAMLAAPALGFLFVPDGLTGVPPGTALRLWRAGNDSLLAEPLHAEAIAPRLPGHPVPQIVPGADHWVFMPPCSAERRAAEPWLCSDPPGFDRAAFHAVFNADAIAFFAAALGH</sequence>